<feature type="transmembrane region" description="Helical" evidence="8">
    <location>
        <begin position="333"/>
        <end position="355"/>
    </location>
</feature>
<dbReference type="EMBL" id="FOFA01000003">
    <property type="protein sequence ID" value="SEQ45431.1"/>
    <property type="molecule type" value="Genomic_DNA"/>
</dbReference>
<feature type="transmembrane region" description="Helical" evidence="8">
    <location>
        <begin position="267"/>
        <end position="289"/>
    </location>
</feature>
<keyword evidence="3 9" id="KW-0328">Glycosyltransferase</keyword>
<feature type="transmembrane region" description="Helical" evidence="8">
    <location>
        <begin position="123"/>
        <end position="139"/>
    </location>
</feature>
<proteinExistence type="predicted"/>
<keyword evidence="5 8" id="KW-0812">Transmembrane</keyword>
<evidence type="ECO:0000256" key="3">
    <source>
        <dbReference type="ARBA" id="ARBA00022676"/>
    </source>
</evidence>
<comment type="subcellular location">
    <subcellularLocation>
        <location evidence="1">Cell membrane</location>
        <topology evidence="1">Multi-pass membrane protein</topology>
    </subcellularLocation>
</comment>
<accession>A0A1H9G5T1</accession>
<dbReference type="Proteomes" id="UP000198504">
    <property type="component" value="Unassembled WGS sequence"/>
</dbReference>
<evidence type="ECO:0000256" key="2">
    <source>
        <dbReference type="ARBA" id="ARBA00022475"/>
    </source>
</evidence>
<feature type="transmembrane region" description="Helical" evidence="8">
    <location>
        <begin position="151"/>
        <end position="182"/>
    </location>
</feature>
<dbReference type="InterPro" id="IPR050297">
    <property type="entry name" value="LipidA_mod_glycosyltrf_83"/>
</dbReference>
<reference evidence="10" key="1">
    <citation type="submission" date="2016-10" db="EMBL/GenBank/DDBJ databases">
        <authorList>
            <person name="Varghese N."/>
            <person name="Submissions S."/>
        </authorList>
    </citation>
    <scope>NUCLEOTIDE SEQUENCE [LARGE SCALE GENOMIC DNA]</scope>
    <source>
        <strain evidence="10">CGMCC 4.6856</strain>
    </source>
</reference>
<organism evidence="9 10">
    <name type="scientific">Microlunatus flavus</name>
    <dbReference type="NCBI Taxonomy" id="1036181"/>
    <lineage>
        <taxon>Bacteria</taxon>
        <taxon>Bacillati</taxon>
        <taxon>Actinomycetota</taxon>
        <taxon>Actinomycetes</taxon>
        <taxon>Propionibacteriales</taxon>
        <taxon>Propionibacteriaceae</taxon>
        <taxon>Microlunatus</taxon>
    </lineage>
</organism>
<sequence>MLLLPVGAMLVVGLVGLDRRSMWRDEAASLVAADRSLAELWAMLAQLETVHALYYTFLHAWMQLGSGVVWARVPSVLAMAVAAGLVGVLGARLASVRVGLVAGLLFVANPSTSFYAQEARSTAMIVAVALLATWLLLRAEARAGRRAAGWWVGYAVAGAVLVALNLLAVLVPLTHLLTLLWWRRPRSALLSWGLAVLPALAVAGTLALMTRSQPFQVGWIPAPGPATVRDFVHLVLGPTVPLMALVAVLVLLGVLPVAAARSRLTAVALPLLVAPFVALVAASFVQPIFVARYVFPSVPAAALLAAAGVDRVGTWLAGRLAARPDGRASGRRLATGAPALVAALAVALVALGGLGTQRAERTPSSRPDDLAGAAAVVAAGARSGDAVLFLPDNRRLVALVYPASFARTHDVALSEGPVQAHNLTGRPLPLASVEANLAGSPRVWVVGRPGLAVLPSETVARSELAVLDHDFVPVETPDPHGVGITLYVRRSGTP</sequence>
<evidence type="ECO:0000256" key="7">
    <source>
        <dbReference type="ARBA" id="ARBA00023136"/>
    </source>
</evidence>
<evidence type="ECO:0000256" key="8">
    <source>
        <dbReference type="SAM" id="Phobius"/>
    </source>
</evidence>
<evidence type="ECO:0000313" key="10">
    <source>
        <dbReference type="Proteomes" id="UP000198504"/>
    </source>
</evidence>
<feature type="transmembrane region" description="Helical" evidence="8">
    <location>
        <begin position="189"/>
        <end position="211"/>
    </location>
</feature>
<dbReference type="STRING" id="1036181.SAMN05421756_103507"/>
<feature type="transmembrane region" description="Helical" evidence="8">
    <location>
        <begin position="96"/>
        <end position="116"/>
    </location>
</feature>
<dbReference type="PANTHER" id="PTHR33908:SF3">
    <property type="entry name" value="UNDECAPRENYL PHOSPHATE-ALPHA-4-AMINO-4-DEOXY-L-ARABINOSE ARABINOSYL TRANSFERASE"/>
    <property type="match status" value="1"/>
</dbReference>
<dbReference type="GO" id="GO:0010041">
    <property type="term" value="P:response to iron(III) ion"/>
    <property type="evidence" value="ECO:0007669"/>
    <property type="project" value="TreeGrafter"/>
</dbReference>
<dbReference type="GO" id="GO:0005886">
    <property type="term" value="C:plasma membrane"/>
    <property type="evidence" value="ECO:0007669"/>
    <property type="project" value="UniProtKB-SubCell"/>
</dbReference>
<keyword evidence="6 8" id="KW-1133">Transmembrane helix</keyword>
<keyword evidence="4 9" id="KW-0808">Transferase</keyword>
<evidence type="ECO:0000256" key="1">
    <source>
        <dbReference type="ARBA" id="ARBA00004651"/>
    </source>
</evidence>
<evidence type="ECO:0000256" key="4">
    <source>
        <dbReference type="ARBA" id="ARBA00022679"/>
    </source>
</evidence>
<gene>
    <name evidence="9" type="ORF">SAMN05421756_103507</name>
</gene>
<feature type="transmembrane region" description="Helical" evidence="8">
    <location>
        <begin position="231"/>
        <end position="255"/>
    </location>
</feature>
<dbReference type="AlphaFoldDB" id="A0A1H9G5T1"/>
<dbReference type="PANTHER" id="PTHR33908">
    <property type="entry name" value="MANNOSYLTRANSFERASE YKCB-RELATED"/>
    <property type="match status" value="1"/>
</dbReference>
<feature type="transmembrane region" description="Helical" evidence="8">
    <location>
        <begin position="69"/>
        <end position="90"/>
    </location>
</feature>
<evidence type="ECO:0000313" key="9">
    <source>
        <dbReference type="EMBL" id="SEQ45431.1"/>
    </source>
</evidence>
<dbReference type="GO" id="GO:0009103">
    <property type="term" value="P:lipopolysaccharide biosynthetic process"/>
    <property type="evidence" value="ECO:0007669"/>
    <property type="project" value="UniProtKB-ARBA"/>
</dbReference>
<dbReference type="GO" id="GO:0016763">
    <property type="term" value="F:pentosyltransferase activity"/>
    <property type="evidence" value="ECO:0007669"/>
    <property type="project" value="TreeGrafter"/>
</dbReference>
<protein>
    <submittedName>
        <fullName evidence="9">Mannosyltransferase</fullName>
    </submittedName>
</protein>
<name>A0A1H9G5T1_9ACTN</name>
<evidence type="ECO:0000256" key="5">
    <source>
        <dbReference type="ARBA" id="ARBA00022692"/>
    </source>
</evidence>
<evidence type="ECO:0000256" key="6">
    <source>
        <dbReference type="ARBA" id="ARBA00022989"/>
    </source>
</evidence>
<feature type="transmembrane region" description="Helical" evidence="8">
    <location>
        <begin position="301"/>
        <end position="321"/>
    </location>
</feature>
<keyword evidence="7 8" id="KW-0472">Membrane</keyword>
<keyword evidence="10" id="KW-1185">Reference proteome</keyword>
<keyword evidence="2" id="KW-1003">Cell membrane</keyword>